<evidence type="ECO:0000313" key="3">
    <source>
        <dbReference type="Proteomes" id="UP000217448"/>
    </source>
</evidence>
<dbReference type="OrthoDB" id="9129225at2"/>
<dbReference type="Gene3D" id="1.20.1290.10">
    <property type="entry name" value="AhpD-like"/>
    <property type="match status" value="1"/>
</dbReference>
<proteinExistence type="predicted"/>
<reference evidence="2" key="1">
    <citation type="submission" date="2017-09" db="EMBL/GenBank/DDBJ databases">
        <title>Yangia sp. SAOS 153D whole genome sequencing.</title>
        <authorList>
            <person name="Verma A."/>
            <person name="Krishnamurthi S."/>
        </authorList>
    </citation>
    <scope>NUCLEOTIDE SEQUENCE [LARGE SCALE GENOMIC DNA]</scope>
    <source>
        <strain evidence="2">SAOS 153D</strain>
    </source>
</reference>
<dbReference type="Proteomes" id="UP000217448">
    <property type="component" value="Unassembled WGS sequence"/>
</dbReference>
<reference evidence="3" key="2">
    <citation type="submission" date="2023-07" db="EMBL/GenBank/DDBJ databases">
        <title>Yangia mangrovi SAOS 153D genome.</title>
        <authorList>
            <person name="Verma A."/>
            <person name="Pal Y."/>
            <person name="Sundharam S."/>
            <person name="Bisht B."/>
            <person name="Srinivasan K."/>
        </authorList>
    </citation>
    <scope>NUCLEOTIDE SEQUENCE [LARGE SCALE GENOMIC DNA]</scope>
    <source>
        <strain evidence="3">SAOS 153D</strain>
    </source>
</reference>
<keyword evidence="3" id="KW-1185">Reference proteome</keyword>
<gene>
    <name evidence="1" type="ORF">CLG85_024325</name>
    <name evidence="2" type="ORF">CLG85_09110</name>
</gene>
<evidence type="ECO:0000313" key="2">
    <source>
        <dbReference type="EMBL" id="PBD19484.1"/>
    </source>
</evidence>
<dbReference type="EMBL" id="NTHN01000130">
    <property type="protein sequence ID" value="PBD19484.1"/>
    <property type="molecule type" value="Genomic_DNA"/>
</dbReference>
<comment type="caution">
    <text evidence="2">The sequence shown here is derived from an EMBL/GenBank/DDBJ whole genome shotgun (WGS) entry which is preliminary data.</text>
</comment>
<organism evidence="2">
    <name type="scientific">Alloyangia mangrovi</name>
    <dbReference type="NCBI Taxonomy" id="1779329"/>
    <lineage>
        <taxon>Bacteria</taxon>
        <taxon>Pseudomonadati</taxon>
        <taxon>Pseudomonadota</taxon>
        <taxon>Alphaproteobacteria</taxon>
        <taxon>Rhodobacterales</taxon>
        <taxon>Roseobacteraceae</taxon>
        <taxon>Alloyangia</taxon>
    </lineage>
</organism>
<sequence length="199" mass="21907">MTTMGRISFPAPETMSPAQKAVFDEIVSGPRGVLVGPLRAALHNPVLADRWQQLGRVLRFETTLPGYLNELAILITARRWNSLLEWAIHERDGLKVDLDQAWIDALRVGRVPDFGDDTAAAEIYDFVCQLLTQGTPKQPVYDLVCARWGEVGVVELTAVVGYYSMVAMTLNAHEIPVPEGVSADLPITPGALFDLPLRN</sequence>
<evidence type="ECO:0000313" key="1">
    <source>
        <dbReference type="EMBL" id="MCT4373246.1"/>
    </source>
</evidence>
<dbReference type="PANTHER" id="PTHR34846:SF11">
    <property type="entry name" value="4-CARBOXYMUCONOLACTONE DECARBOXYLASE FAMILY PROTEIN (AFU_ORTHOLOGUE AFUA_6G11590)"/>
    <property type="match status" value="1"/>
</dbReference>
<name>A0A2A3JYB4_9RHOB</name>
<dbReference type="EMBL" id="NTHN02000077">
    <property type="protein sequence ID" value="MCT4373246.1"/>
    <property type="molecule type" value="Genomic_DNA"/>
</dbReference>
<reference evidence="1" key="3">
    <citation type="submission" date="2024-05" db="EMBL/GenBank/DDBJ databases">
        <title>Yangia mangrovi SAOS 153D genome.</title>
        <authorList>
            <person name="Verma A."/>
            <person name="Pal Y."/>
            <person name="Sundharam S."/>
            <person name="Bisht B."/>
            <person name="Srinivasan K."/>
        </authorList>
    </citation>
    <scope>NUCLEOTIDE SEQUENCE</scope>
    <source>
        <strain evidence="1">SAOS 153D</strain>
    </source>
</reference>
<protein>
    <submittedName>
        <fullName evidence="1 2">Carboxymuconolactone decarboxylase</fullName>
    </submittedName>
</protein>
<dbReference type="PANTHER" id="PTHR34846">
    <property type="entry name" value="4-CARBOXYMUCONOLACTONE DECARBOXYLASE FAMILY PROTEIN (AFU_ORTHOLOGUE AFUA_6G11590)"/>
    <property type="match status" value="1"/>
</dbReference>
<accession>A0A2A3JYB4</accession>
<dbReference type="AlphaFoldDB" id="A0A2A3JYB4"/>
<dbReference type="SUPFAM" id="SSF69118">
    <property type="entry name" value="AhpD-like"/>
    <property type="match status" value="1"/>
</dbReference>
<dbReference type="InterPro" id="IPR029032">
    <property type="entry name" value="AhpD-like"/>
</dbReference>